<keyword evidence="8" id="KW-0175">Coiled coil</keyword>
<sequence length="2344" mass="260081">MSGSPREHCHFFNSRGGCRRGNSCRYLHDRPTTTLGTSSHARSPSLGGAQTPGSASAPPGVCRAFWADGECKFGFQCRYKHERSPRHASAAPTPTMRTQGTTTSSAEIITPLLNVGGLAKLTERSTDSFFFADPSRQLAPSEVHNHLKRYLFDNYRFRHVLDMYSFLKLISNASTNNTQWVSSPEDGQVGTHAATGQGNGLRRINDILEWEDVSICAGDQRMVLSFQRGYVPLLQYFSSEHVATSVASHAVNALYTLVLEHFGHFAEVVQSCMEEAITKRSFKDPRAFATGSKDPLISQVLAALVKVLFELVTRFKNVLVTHPPLRPLVLSLRQWMNAWVAGIISTPPTFDDPLATTSSSARDHIIQHLNGQVDRLVSIVERKNGEMERIEQRMRDLALAATPSRAVSEGLLAALENAYEGPGQLRREGPRHDNDFVDVSDIRIAPTHGELTCRSPPFLPANFYGAPHPLPSESTERLLDIQFRLLREELIAPLRSSIQLVLDDLLSTTRDTRLADLMRHRGGKYRGHIFNQDAVMFNAYTNVSFGPLVPDRRGMSIGLEMDSPPGRARSGQSSARARFWENMASKRLMQGGLVALIWQRPNRDIAVHLGTIASSARDLVDSTRHSADRLSIRVAFFDAELELRAIEGMRRSSWDDGGVKLLVEATVMYESVRPFLDALRVEPEIVPFSKYLTHHPPEYLSQVPVALPAYARVPGFSFQLSSLFPPDAGVDDLVLSVSDPDSIATARQLLRERSILDPSQADAIITTLTSEVALIQGPPGTGKSYTGVQLLRALLANGVGPILMIAFTNHALDHLLCSVLDTGITKKIVRFGRSKATDERIAEFSMERMEEVAGKSRLNHAFAGNYREMRGVEEDIKKLMTDLRKTSVDSGEISSHLELAFPGHFQFINTIPQWIRILYELHRTEDGEGSWHTTGRGGRNQEVDTSLYAFWLAGHDLDFLVGAHAPPRPTEVDPSTALNGASTNRNRYDALEQDDSEDTVGVLEPAPRVPGGVEEDDSDTEDDDSDIAPEEAWKHMVIEDSDDAGDSEPVAAAHTQDVPETAAPQVPDVADPTVIQPADFHDVNDFFLACGLYVIPSVPRQDRSLQTLLEDDCEDVWDYSRPERQRFHSFIEAEVRAMLHKSRTMEFERLRQRHRDASRKYNEGKDETRRQLLRNVDIIGCTTTGAAKLASLLKGIGPRVMLVEEAGQVLEAHILGSLVESVQHLIMIGDPLQLRPNLNNYSLSVDHRRGGVLYKLDMSLMERLSSGGFPMSQIDVQRRMRPEISHLVRTTLYPKLEDHELVKQYPHVQGMNTDIFFLSHHHAENGSEDDAVSKYNDYEVRPRMRTDTHTNRQGPYSGDGDIVVLCAYLGQLARVRDALASEVVVVIDERDQRELDDREGEQSGDEPPLTTVERVQVTRKASMVLLRTVDNFQGEEAKIVILSLVRNSGGAEEDEVVYGHTSARRANIGFLKVSSFLIVALSRAREGMYILGNASDLKSRSKMWDDIISELEKRGCVGDAFPVRCNRHPDRVEHISEAGQLPRISPDGGCLLQCDARLECGHICPYKCHSDDPNHRSVVCEQRCTRLCIRGHPCMRQCAVSCGKCMTRIEHVELPCGHEAAYVNCHQLDNLSEVPCNVLVPRRLPNCEHDTVMRCSQDPSSVLCRETCNGIMGCCGRNCKALCSQCQGLNSTEDEQSTIQRPRTAHIGHPCEKTLYCGHLCGKACSDGHQCTTHCKQPCRQVCPHARCRSYCSTPCAPCQEPCTWQCMHHVCNVPCGSVCTRLPCDKPCEKLLQCGHCCPSVCGEDCSIQVCPMCLGEGEKDGIVVDLIMSSTLAMVKPENGTLDELLITLPSCRHVFTVETLDGICALHEYYDRDDATGKWRGLKAPPSEFLKPPACPTCRSAITAPRYGRVFKCADLDILENNVASHMSQSLVHIQGDLDTVSKDQLVARLSEAATKVAAKKHSVPIKGCLKNQASTLKATRSSPVPLSAIDPANATLHAISADEAGLWKKVTQKLLGAYNRCVNVANTRSAHLRAWEASFSYLYQKEMDSAAQDPAHAPRNLHEYAMRAARMGVGLPQPRADKRFVVEAMWTSITLRLLLVDVTMAWSEALQARPKYSAENRRAWATYISFVLRSCAADLDIASAIAVESESHRQFTKCALLKMRVDLEQFRFNLETTKRSGKLADVREKLEERARSKLDTTIKTVESILDRHRRARVSRGQSEETWLSANFTQAADVIVKEWETIAQSIRNCTFYQPVSLDELTAVVKSFGFGHAGHYYKCPSGHIYVIADCGGAMEQSVCPECGASIGGSSHRVVGDNSRALEMEQLAVAQGAGATPWG</sequence>
<feature type="compositionally biased region" description="Acidic residues" evidence="9">
    <location>
        <begin position="1013"/>
        <end position="1026"/>
    </location>
</feature>
<feature type="compositionally biased region" description="Polar residues" evidence="9">
    <location>
        <begin position="976"/>
        <end position="985"/>
    </location>
</feature>
<dbReference type="STRING" id="743788.S8DNC2"/>
<evidence type="ECO:0000256" key="1">
    <source>
        <dbReference type="ARBA" id="ARBA00004496"/>
    </source>
</evidence>
<dbReference type="EMBL" id="KE504243">
    <property type="protein sequence ID" value="EPS94147.1"/>
    <property type="molecule type" value="Genomic_DNA"/>
</dbReference>
<evidence type="ECO:0000256" key="2">
    <source>
        <dbReference type="ARBA" id="ARBA00022490"/>
    </source>
</evidence>
<dbReference type="Proteomes" id="UP000015241">
    <property type="component" value="Unassembled WGS sequence"/>
</dbReference>
<organism evidence="12 13">
    <name type="scientific">Fomitopsis schrenkii</name>
    <name type="common">Brown rot fungus</name>
    <dbReference type="NCBI Taxonomy" id="2126942"/>
    <lineage>
        <taxon>Eukaryota</taxon>
        <taxon>Fungi</taxon>
        <taxon>Dikarya</taxon>
        <taxon>Basidiomycota</taxon>
        <taxon>Agaricomycotina</taxon>
        <taxon>Agaricomycetes</taxon>
        <taxon>Polyporales</taxon>
        <taxon>Fomitopsis</taxon>
    </lineage>
</organism>
<dbReference type="InterPro" id="IPR027417">
    <property type="entry name" value="P-loop_NTPase"/>
</dbReference>
<dbReference type="GO" id="GO:0031048">
    <property type="term" value="P:regulatory ncRNA-mediated heterochromatin formation"/>
    <property type="evidence" value="ECO:0007669"/>
    <property type="project" value="TreeGrafter"/>
</dbReference>
<dbReference type="Pfam" id="PF13086">
    <property type="entry name" value="AAA_11"/>
    <property type="match status" value="2"/>
</dbReference>
<evidence type="ECO:0000256" key="3">
    <source>
        <dbReference type="ARBA" id="ARBA00022723"/>
    </source>
</evidence>
<dbReference type="FunCoup" id="S8DNC2">
    <property type="interactions" value="7"/>
</dbReference>
<dbReference type="OrthoDB" id="2423195at2759"/>
<reference evidence="12 13" key="1">
    <citation type="journal article" date="2012" name="Science">
        <title>The Paleozoic origin of enzymatic lignin decomposition reconstructed from 31 fungal genomes.</title>
        <authorList>
            <person name="Floudas D."/>
            <person name="Binder M."/>
            <person name="Riley R."/>
            <person name="Barry K."/>
            <person name="Blanchette R.A."/>
            <person name="Henrissat B."/>
            <person name="Martinez A.T."/>
            <person name="Otillar R."/>
            <person name="Spatafora J.W."/>
            <person name="Yadav J.S."/>
            <person name="Aerts A."/>
            <person name="Benoit I."/>
            <person name="Boyd A."/>
            <person name="Carlson A."/>
            <person name="Copeland A."/>
            <person name="Coutinho P.M."/>
            <person name="de Vries R.P."/>
            <person name="Ferreira P."/>
            <person name="Findley K."/>
            <person name="Foster B."/>
            <person name="Gaskell J."/>
            <person name="Glotzer D."/>
            <person name="Gorecki P."/>
            <person name="Heitman J."/>
            <person name="Hesse C."/>
            <person name="Hori C."/>
            <person name="Igarashi K."/>
            <person name="Jurgens J.A."/>
            <person name="Kallen N."/>
            <person name="Kersten P."/>
            <person name="Kohler A."/>
            <person name="Kuees U."/>
            <person name="Kumar T.K.A."/>
            <person name="Kuo A."/>
            <person name="LaButti K."/>
            <person name="Larrondo L.F."/>
            <person name="Lindquist E."/>
            <person name="Ling A."/>
            <person name="Lombard V."/>
            <person name="Lucas S."/>
            <person name="Lundell T."/>
            <person name="Martin R."/>
            <person name="McLaughlin D.J."/>
            <person name="Morgenstern I."/>
            <person name="Morin E."/>
            <person name="Murat C."/>
            <person name="Nagy L.G."/>
            <person name="Nolan M."/>
            <person name="Ohm R.A."/>
            <person name="Patyshakuliyeva A."/>
            <person name="Rokas A."/>
            <person name="Ruiz-Duenas F.J."/>
            <person name="Sabat G."/>
            <person name="Salamov A."/>
            <person name="Samejima M."/>
            <person name="Schmutz J."/>
            <person name="Slot J.C."/>
            <person name="St John F."/>
            <person name="Stenlid J."/>
            <person name="Sun H."/>
            <person name="Sun S."/>
            <person name="Syed K."/>
            <person name="Tsang A."/>
            <person name="Wiebenga A."/>
            <person name="Young D."/>
            <person name="Pisabarro A."/>
            <person name="Eastwood D.C."/>
            <person name="Martin F."/>
            <person name="Cullen D."/>
            <person name="Grigoriev I.V."/>
            <person name="Hibbett D.S."/>
        </authorList>
    </citation>
    <scope>NUCLEOTIDE SEQUENCE</scope>
    <source>
        <strain evidence="13">FP-58527</strain>
    </source>
</reference>
<keyword evidence="5 7" id="KW-0862">Zinc</keyword>
<evidence type="ECO:0000313" key="13">
    <source>
        <dbReference type="Proteomes" id="UP000015241"/>
    </source>
</evidence>
<accession>S8DNC2</accession>
<feature type="region of interest" description="Disordered" evidence="9">
    <location>
        <begin position="29"/>
        <end position="55"/>
    </location>
</feature>
<evidence type="ECO:0000256" key="5">
    <source>
        <dbReference type="ARBA" id="ARBA00022833"/>
    </source>
</evidence>
<evidence type="ECO:0000256" key="6">
    <source>
        <dbReference type="ARBA" id="ARBA00022859"/>
    </source>
</evidence>
<evidence type="ECO:0000256" key="7">
    <source>
        <dbReference type="PROSITE-ProRule" id="PRU00723"/>
    </source>
</evidence>
<dbReference type="GO" id="GO:0002376">
    <property type="term" value="P:immune system process"/>
    <property type="evidence" value="ECO:0007669"/>
    <property type="project" value="UniProtKB-KW"/>
</dbReference>
<evidence type="ECO:0000256" key="8">
    <source>
        <dbReference type="SAM" id="Coils"/>
    </source>
</evidence>
<dbReference type="GO" id="GO:0008270">
    <property type="term" value="F:zinc ion binding"/>
    <property type="evidence" value="ECO:0007669"/>
    <property type="project" value="UniProtKB-KW"/>
</dbReference>
<feature type="compositionally biased region" description="Low complexity" evidence="9">
    <location>
        <begin position="93"/>
        <end position="103"/>
    </location>
</feature>
<protein>
    <recommendedName>
        <fullName evidence="14">P-loop containing nucleoside triphosphate hydrolase protein</fullName>
    </recommendedName>
</protein>
<keyword evidence="3 7" id="KW-0479">Metal-binding</keyword>
<feature type="zinc finger region" description="C3H1-type" evidence="7">
    <location>
        <begin position="3"/>
        <end position="31"/>
    </location>
</feature>
<dbReference type="CDD" id="cd06008">
    <property type="entry name" value="NF-X1-zinc-finger"/>
    <property type="match status" value="1"/>
</dbReference>
<dbReference type="Gene3D" id="3.40.50.300">
    <property type="entry name" value="P-loop containing nucleotide triphosphate hydrolases"/>
    <property type="match status" value="3"/>
</dbReference>
<proteinExistence type="predicted"/>
<dbReference type="PROSITE" id="PS50103">
    <property type="entry name" value="ZF_C3H1"/>
    <property type="match status" value="2"/>
</dbReference>
<dbReference type="InterPro" id="IPR041677">
    <property type="entry name" value="DNA2/NAM7_AAA_11"/>
</dbReference>
<keyword evidence="13" id="KW-1185">Reference proteome</keyword>
<keyword evidence="4 7" id="KW-0863">Zinc-finger</keyword>
<dbReference type="InterPro" id="IPR046439">
    <property type="entry name" value="ZF_RZ_dom"/>
</dbReference>
<dbReference type="HOGENOM" id="CLU_001490_4_0_1"/>
<dbReference type="SMART" id="SM00356">
    <property type="entry name" value="ZnF_C3H1"/>
    <property type="match status" value="2"/>
</dbReference>
<dbReference type="InterPro" id="IPR041679">
    <property type="entry name" value="DNA2/NAM7-like_C"/>
</dbReference>
<dbReference type="GO" id="GO:0004386">
    <property type="term" value="F:helicase activity"/>
    <property type="evidence" value="ECO:0007669"/>
    <property type="project" value="InterPro"/>
</dbReference>
<dbReference type="CDD" id="cd18808">
    <property type="entry name" value="SF1_C_Upf1"/>
    <property type="match status" value="1"/>
</dbReference>
<gene>
    <name evidence="12" type="ORF">FOMPIDRAFT_63579</name>
</gene>
<dbReference type="GO" id="GO:0031380">
    <property type="term" value="C:nuclear RNA-directed RNA polymerase complex"/>
    <property type="evidence" value="ECO:0007669"/>
    <property type="project" value="TreeGrafter"/>
</dbReference>
<feature type="domain" description="RZ-type" evidence="11">
    <location>
        <begin position="2262"/>
        <end position="2335"/>
    </location>
</feature>
<feature type="zinc finger region" description="C3H1-type" evidence="7">
    <location>
        <begin position="56"/>
        <end position="84"/>
    </location>
</feature>
<feature type="domain" description="C3H1-type" evidence="10">
    <location>
        <begin position="56"/>
        <end position="84"/>
    </location>
</feature>
<feature type="region of interest" description="Disordered" evidence="9">
    <location>
        <begin position="84"/>
        <end position="103"/>
    </location>
</feature>
<dbReference type="InterPro" id="IPR000571">
    <property type="entry name" value="Znf_CCCH"/>
</dbReference>
<comment type="subcellular location">
    <subcellularLocation>
        <location evidence="1">Cytoplasm</location>
    </subcellularLocation>
</comment>
<keyword evidence="2" id="KW-0963">Cytoplasm</keyword>
<evidence type="ECO:0008006" key="14">
    <source>
        <dbReference type="Google" id="ProtNLM"/>
    </source>
</evidence>
<evidence type="ECO:0000259" key="11">
    <source>
        <dbReference type="PROSITE" id="PS51981"/>
    </source>
</evidence>
<feature type="region of interest" description="Disordered" evidence="9">
    <location>
        <begin position="965"/>
        <end position="1026"/>
    </location>
</feature>
<dbReference type="InterPro" id="IPR047187">
    <property type="entry name" value="SF1_C_Upf1"/>
</dbReference>
<evidence type="ECO:0000256" key="9">
    <source>
        <dbReference type="SAM" id="MobiDB-lite"/>
    </source>
</evidence>
<evidence type="ECO:0000259" key="10">
    <source>
        <dbReference type="PROSITE" id="PS50103"/>
    </source>
</evidence>
<dbReference type="PANTHER" id="PTHR10887">
    <property type="entry name" value="DNA2/NAM7 HELICASE FAMILY"/>
    <property type="match status" value="1"/>
</dbReference>
<dbReference type="PANTHER" id="PTHR10887:SF445">
    <property type="entry name" value="NFX1-TYPE ZINC FINGER-CONTAINING PROTEIN 1"/>
    <property type="match status" value="1"/>
</dbReference>
<feature type="coiled-coil region" evidence="8">
    <location>
        <begin position="373"/>
        <end position="400"/>
    </location>
</feature>
<keyword evidence="6" id="KW-0391">Immunity</keyword>
<dbReference type="InterPro" id="IPR045055">
    <property type="entry name" value="DNA2/NAM7-like"/>
</dbReference>
<evidence type="ECO:0000256" key="4">
    <source>
        <dbReference type="ARBA" id="ARBA00022771"/>
    </source>
</evidence>
<dbReference type="Pfam" id="PF20173">
    <property type="entry name" value="ZnF_RZ-type"/>
    <property type="match status" value="1"/>
</dbReference>
<feature type="compositionally biased region" description="Polar residues" evidence="9">
    <location>
        <begin position="32"/>
        <end position="42"/>
    </location>
</feature>
<dbReference type="GO" id="GO:0005737">
    <property type="term" value="C:cytoplasm"/>
    <property type="evidence" value="ECO:0007669"/>
    <property type="project" value="UniProtKB-SubCell"/>
</dbReference>
<name>S8DNC2_FOMSC</name>
<dbReference type="Pfam" id="PF13087">
    <property type="entry name" value="AAA_12"/>
    <property type="match status" value="1"/>
</dbReference>
<dbReference type="InParanoid" id="S8DNC2"/>
<dbReference type="eggNOG" id="KOG1807">
    <property type="taxonomic scope" value="Eukaryota"/>
</dbReference>
<feature type="domain" description="C3H1-type" evidence="10">
    <location>
        <begin position="3"/>
        <end position="31"/>
    </location>
</feature>
<dbReference type="SUPFAM" id="SSF52540">
    <property type="entry name" value="P-loop containing nucleoside triphosphate hydrolases"/>
    <property type="match status" value="1"/>
</dbReference>
<dbReference type="PROSITE" id="PS51981">
    <property type="entry name" value="ZF_RZ"/>
    <property type="match status" value="1"/>
</dbReference>
<evidence type="ECO:0000313" key="12">
    <source>
        <dbReference type="EMBL" id="EPS94147.1"/>
    </source>
</evidence>